<evidence type="ECO:0000313" key="2">
    <source>
        <dbReference type="EMBL" id="PKA46597.1"/>
    </source>
</evidence>
<protein>
    <submittedName>
        <fullName evidence="2">Uncharacterized protein</fullName>
    </submittedName>
</protein>
<evidence type="ECO:0000313" key="3">
    <source>
        <dbReference type="Proteomes" id="UP000236161"/>
    </source>
</evidence>
<dbReference type="EMBL" id="KZ454129">
    <property type="protein sequence ID" value="PKA46597.1"/>
    <property type="molecule type" value="Genomic_DNA"/>
</dbReference>
<name>A0A2H9ZTI1_9ASPA</name>
<proteinExistence type="predicted"/>
<sequence length="201" mass="22507">MVAVVDVTDSPDRPSQRAEVRTEVRIVRQTSAEMVELEGALLQAAERSQVGFKTVLGELKKLEDRLASLASSSSEWAGRAEAARGEYHRTILDIGQAHSVHIKDIQKRIKELNDEKEALRWEREKFKKEAVDAKEAESKAKQAAFEDHHGNELLKAEMHSMCVLVENNAGWRGRHMEDLEEAVRKAVNIIGASPVGHHVKS</sequence>
<reference evidence="2 3" key="1">
    <citation type="journal article" date="2017" name="Nature">
        <title>The Apostasia genome and the evolution of orchids.</title>
        <authorList>
            <person name="Zhang G.Q."/>
            <person name="Liu K.W."/>
            <person name="Li Z."/>
            <person name="Lohaus R."/>
            <person name="Hsiao Y.Y."/>
            <person name="Niu S.C."/>
            <person name="Wang J.Y."/>
            <person name="Lin Y.C."/>
            <person name="Xu Q."/>
            <person name="Chen L.J."/>
            <person name="Yoshida K."/>
            <person name="Fujiwara S."/>
            <person name="Wang Z.W."/>
            <person name="Zhang Y.Q."/>
            <person name="Mitsuda N."/>
            <person name="Wang M."/>
            <person name="Liu G.H."/>
            <person name="Pecoraro L."/>
            <person name="Huang H.X."/>
            <person name="Xiao X.J."/>
            <person name="Lin M."/>
            <person name="Wu X.Y."/>
            <person name="Wu W.L."/>
            <person name="Chen Y.Y."/>
            <person name="Chang S.B."/>
            <person name="Sakamoto S."/>
            <person name="Ohme-Takagi M."/>
            <person name="Yagi M."/>
            <person name="Zeng S.J."/>
            <person name="Shen C.Y."/>
            <person name="Yeh C.M."/>
            <person name="Luo Y.B."/>
            <person name="Tsai W.C."/>
            <person name="Van de Peer Y."/>
            <person name="Liu Z.J."/>
        </authorList>
    </citation>
    <scope>NUCLEOTIDE SEQUENCE [LARGE SCALE GENOMIC DNA]</scope>
    <source>
        <strain evidence="3">cv. Shenzhen</strain>
        <tissue evidence="2">Stem</tissue>
    </source>
</reference>
<dbReference type="Proteomes" id="UP000236161">
    <property type="component" value="Unassembled WGS sequence"/>
</dbReference>
<evidence type="ECO:0000256" key="1">
    <source>
        <dbReference type="SAM" id="Coils"/>
    </source>
</evidence>
<organism evidence="2 3">
    <name type="scientific">Apostasia shenzhenica</name>
    <dbReference type="NCBI Taxonomy" id="1088818"/>
    <lineage>
        <taxon>Eukaryota</taxon>
        <taxon>Viridiplantae</taxon>
        <taxon>Streptophyta</taxon>
        <taxon>Embryophyta</taxon>
        <taxon>Tracheophyta</taxon>
        <taxon>Spermatophyta</taxon>
        <taxon>Magnoliopsida</taxon>
        <taxon>Liliopsida</taxon>
        <taxon>Asparagales</taxon>
        <taxon>Orchidaceae</taxon>
        <taxon>Apostasioideae</taxon>
        <taxon>Apostasia</taxon>
    </lineage>
</organism>
<accession>A0A2H9ZTI1</accession>
<feature type="coiled-coil region" evidence="1">
    <location>
        <begin position="102"/>
        <end position="136"/>
    </location>
</feature>
<keyword evidence="1" id="KW-0175">Coiled coil</keyword>
<dbReference type="AlphaFoldDB" id="A0A2H9ZTI1"/>
<gene>
    <name evidence="2" type="ORF">AXF42_Ash019338</name>
</gene>
<keyword evidence="3" id="KW-1185">Reference proteome</keyword>